<protein>
    <submittedName>
        <fullName evidence="1">Uncharacterized protein</fullName>
    </submittedName>
</protein>
<proteinExistence type="predicted"/>
<accession>A0AAN1EKV8</accession>
<organism evidence="1 2">
    <name type="scientific">Rhizobium etli</name>
    <dbReference type="NCBI Taxonomy" id="29449"/>
    <lineage>
        <taxon>Bacteria</taxon>
        <taxon>Pseudomonadati</taxon>
        <taxon>Pseudomonadota</taxon>
        <taxon>Alphaproteobacteria</taxon>
        <taxon>Hyphomicrobiales</taxon>
        <taxon>Rhizobiaceae</taxon>
        <taxon>Rhizobium/Agrobacterium group</taxon>
        <taxon>Rhizobium</taxon>
    </lineage>
</organism>
<dbReference type="EMBL" id="CP020906">
    <property type="protein sequence ID" value="ARQ11083.1"/>
    <property type="molecule type" value="Genomic_DNA"/>
</dbReference>
<dbReference type="AlphaFoldDB" id="A0AAN1EKV8"/>
<evidence type="ECO:0000313" key="2">
    <source>
        <dbReference type="Proteomes" id="UP000194159"/>
    </source>
</evidence>
<reference evidence="1 2" key="1">
    <citation type="submission" date="2017-04" db="EMBL/GenBank/DDBJ databases">
        <title>Complete genome sequences of Rhizobium genomic linages associated to common bean (phaseolus vulgaris).</title>
        <authorList>
            <person name="Santamaria R.I."/>
            <person name="Bustos P."/>
            <person name="Perez-Carrascal O."/>
            <person name="Martinez-Flores I."/>
            <person name="Juarez S."/>
            <person name="Lozano L."/>
            <person name="Miranda F."/>
            <person name="Vinuesa P."/>
            <person name="Martinez-Romero E."/>
            <person name="Cevallos M.A."/>
            <person name="Romero D."/>
            <person name="Davila G."/>
            <person name="Gonzalez V."/>
        </authorList>
    </citation>
    <scope>NUCLEOTIDE SEQUENCE [LARGE SCALE GENOMIC DNA]</scope>
    <source>
        <strain evidence="1 2">NXC12</strain>
    </source>
</reference>
<gene>
    <name evidence="1" type="ORF">NXC12_CH03094</name>
</gene>
<evidence type="ECO:0000313" key="1">
    <source>
        <dbReference type="EMBL" id="ARQ11083.1"/>
    </source>
</evidence>
<name>A0AAN1EKV8_RHIET</name>
<sequence>MKSIAARAHMLERATALSTVLSDRADRAHRDLLITEVRTSVQASFEVRTSILAIYVVLRET</sequence>
<dbReference type="Proteomes" id="UP000194159">
    <property type="component" value="Chromosome"/>
</dbReference>